<dbReference type="Gene3D" id="1.25.10.10">
    <property type="entry name" value="Leucine-rich Repeat Variant"/>
    <property type="match status" value="1"/>
</dbReference>
<evidence type="ECO:0000256" key="3">
    <source>
        <dbReference type="ARBA" id="ARBA00022737"/>
    </source>
</evidence>
<evidence type="ECO:0000313" key="9">
    <source>
        <dbReference type="Proteomes" id="UP001605036"/>
    </source>
</evidence>
<dbReference type="InterPro" id="IPR029240">
    <property type="entry name" value="MMS19_N"/>
</dbReference>
<comment type="similarity">
    <text evidence="2 5">Belongs to the MET18/MMS19 family.</text>
</comment>
<dbReference type="GO" id="GO:0006281">
    <property type="term" value="P:DNA repair"/>
    <property type="evidence" value="ECO:0007669"/>
    <property type="project" value="UniProtKB-UniRule"/>
</dbReference>
<proteinExistence type="inferred from homology"/>
<feature type="domain" description="MMS19 C-terminal" evidence="6">
    <location>
        <begin position="713"/>
        <end position="1092"/>
    </location>
</feature>
<evidence type="ECO:0000256" key="1">
    <source>
        <dbReference type="ARBA" id="ARBA00004123"/>
    </source>
</evidence>
<evidence type="ECO:0000256" key="2">
    <source>
        <dbReference type="ARBA" id="ARBA00009340"/>
    </source>
</evidence>
<dbReference type="Pfam" id="PF12460">
    <property type="entry name" value="MMS19_C"/>
    <property type="match status" value="1"/>
</dbReference>
<sequence length="1139" mass="124588">MAGSSSWIAHIDSFVDADGPETKQAASRDVISKLLLNETITLQQLVVVAGKYLTSSDNTIRARGLLLLAELLHDLAEKPLEDSAIHSLATFFSDRLKDWHSLRPALIGSIALLKRQKRVGAVQSEDVKAIGKSFVDEVEVQALSQRDRMLSLELYECLLFLHGSSIKEMGFDVVVGIIAAIDGEKDPRNILIAFRLVEQLIALFPEPDGPVKENAKSIFDILSSYFPITYNPPQAHRGITREDLSSALLKVFCATSWFAPFCFTEFLEKLSSTLQSAKLDALRYMGHCALSFGPEAVSMFFGDIWISLKSEMFRLEDGILDPKDVQIREEAYSCFTHCVEVSHKDRIIKDQAMGELLKLVLEDLDMVYFLGQVKMDVEQRNGIDYLSADSKVKALGRILGAAARASTAACYFVTKTYFSYLIPSVGSAAESSGPLVEAIIPATGLRATLQILEGANRLAHSLADDCNRSSDDLTSRRWLEPITEAAPVLIKCFIQFAVGGATKMEFSTAGVAGLQTLATFPAVLSPVSEEQLETVLTSLTVSFLDKSRGSDVKDQALGAILTASNLEERTSNFSVDEPPRKRGKVDVLHTVIPKLLGAVQESQSAEPLKSLLHALAALSKHREAVRLIVLQALGDDISSKLGRKLVSGDRDFELEKILLILRSLGGEIIPFCEVGSIDQMAACDVVMDVWRTLGSLCDGLVYIPIDIFLPLMTLVRVTVQKCTEKLQSMILAEGLRVLKRKSSSGHMMTNEPNGCEAPSAEAVEGREWCVALIASVVVGLLPSVLSAEKEYLLRLFVSTSIADLEPVITDVAAQAAASLLNKWQEDKLGRNQGDICTLDEAVVIAVEEGWLPRVEKVLAGNGSYPESVEKLAVRSVYALALTGKALAMRGHSRVSEIAGLMLRLLQSQTTAFKRGKPNILDSEGKLEEASQSAVGKIAVESFGIIVKDHSTFLSKSQNATVKPLYKQRFFTSMLSPLVEAVRVVGNQPSRIWFHRAFASLLSGTSLVAALTEAQKVFPFILEGLSTLCLYPEDSDYLLQMLLALSSFLVDENRGRSIAAEYVQSMVTRLIPLVQYKSSMVVRESALQCLAAIVGLPFTRVFPVKSQVMKAITAALDDKKRLVRGEAVRCRQVWSAISSK</sequence>
<accession>A0ABD1ZQZ2</accession>
<keyword evidence="9" id="KW-1185">Reference proteome</keyword>
<evidence type="ECO:0000256" key="4">
    <source>
        <dbReference type="ARBA" id="ARBA00023242"/>
    </source>
</evidence>
<organism evidence="8 9">
    <name type="scientific">Riccia fluitans</name>
    <dbReference type="NCBI Taxonomy" id="41844"/>
    <lineage>
        <taxon>Eukaryota</taxon>
        <taxon>Viridiplantae</taxon>
        <taxon>Streptophyta</taxon>
        <taxon>Embryophyta</taxon>
        <taxon>Marchantiophyta</taxon>
        <taxon>Marchantiopsida</taxon>
        <taxon>Marchantiidae</taxon>
        <taxon>Marchantiales</taxon>
        <taxon>Ricciaceae</taxon>
        <taxon>Riccia</taxon>
    </lineage>
</organism>
<protein>
    <recommendedName>
        <fullName evidence="5">MMS19 nucleotide excision repair protein</fullName>
    </recommendedName>
</protein>
<dbReference type="InterPro" id="IPR039920">
    <property type="entry name" value="MMS19"/>
</dbReference>
<dbReference type="EMBL" id="JBHFFA010000001">
    <property type="protein sequence ID" value="KAL2653858.1"/>
    <property type="molecule type" value="Genomic_DNA"/>
</dbReference>
<evidence type="ECO:0000313" key="8">
    <source>
        <dbReference type="EMBL" id="KAL2653858.1"/>
    </source>
</evidence>
<evidence type="ECO:0000256" key="5">
    <source>
        <dbReference type="RuleBase" id="RU367072"/>
    </source>
</evidence>
<comment type="caution">
    <text evidence="8">The sequence shown here is derived from an EMBL/GenBank/DDBJ whole genome shotgun (WGS) entry which is preliminary data.</text>
</comment>
<dbReference type="Proteomes" id="UP001605036">
    <property type="component" value="Unassembled WGS sequence"/>
</dbReference>
<dbReference type="GO" id="GO:0016226">
    <property type="term" value="P:iron-sulfur cluster assembly"/>
    <property type="evidence" value="ECO:0007669"/>
    <property type="project" value="UniProtKB-UniRule"/>
</dbReference>
<comment type="function">
    <text evidence="5">Key component of the cytosolic iron-sulfur protein assembly (CIA) complex, a multiprotein complex that mediates the incorporation of iron-sulfur cluster into apoproteins specifically involved in DNA metabolism and genomic integrity. In the CIA complex, MMS19 acts as an adapter between early-acting CIA components and a subset of cellular target iron-sulfur proteins.</text>
</comment>
<keyword evidence="5" id="KW-0234">DNA repair</keyword>
<comment type="subcellular location">
    <subcellularLocation>
        <location evidence="1 5">Nucleus</location>
    </subcellularLocation>
</comment>
<reference evidence="8 9" key="1">
    <citation type="submission" date="2024-09" db="EMBL/GenBank/DDBJ databases">
        <title>Chromosome-scale assembly of Riccia fluitans.</title>
        <authorList>
            <person name="Paukszto L."/>
            <person name="Sawicki J."/>
            <person name="Karawczyk K."/>
            <person name="Piernik-Szablinska J."/>
            <person name="Szczecinska M."/>
            <person name="Mazdziarz M."/>
        </authorList>
    </citation>
    <scope>NUCLEOTIDE SEQUENCE [LARGE SCALE GENOMIC DNA]</scope>
    <source>
        <strain evidence="8">Rf_01</strain>
        <tissue evidence="8">Aerial parts of the thallus</tissue>
    </source>
</reference>
<name>A0ABD1ZQZ2_9MARC</name>
<dbReference type="GO" id="GO:0097361">
    <property type="term" value="C:cytosolic [4Fe-4S] assembly targeting complex"/>
    <property type="evidence" value="ECO:0007669"/>
    <property type="project" value="UniProtKB-UniRule"/>
</dbReference>
<dbReference type="InterPro" id="IPR024687">
    <property type="entry name" value="MMS19_C"/>
</dbReference>
<dbReference type="Pfam" id="PF14500">
    <property type="entry name" value="MMS19_N"/>
    <property type="match status" value="1"/>
</dbReference>
<dbReference type="SUPFAM" id="SSF48371">
    <property type="entry name" value="ARM repeat"/>
    <property type="match status" value="1"/>
</dbReference>
<keyword evidence="3" id="KW-0677">Repeat</keyword>
<dbReference type="InterPro" id="IPR016024">
    <property type="entry name" value="ARM-type_fold"/>
</dbReference>
<keyword evidence="4 5" id="KW-0539">Nucleus</keyword>
<evidence type="ECO:0000259" key="7">
    <source>
        <dbReference type="Pfam" id="PF14500"/>
    </source>
</evidence>
<dbReference type="GO" id="GO:0051604">
    <property type="term" value="P:protein maturation"/>
    <property type="evidence" value="ECO:0007669"/>
    <property type="project" value="UniProtKB-UniRule"/>
</dbReference>
<evidence type="ECO:0000259" key="6">
    <source>
        <dbReference type="Pfam" id="PF12460"/>
    </source>
</evidence>
<dbReference type="PANTHER" id="PTHR12891:SF0">
    <property type="entry name" value="MMS19 NUCLEOTIDE EXCISION REPAIR PROTEIN HOMOLOG"/>
    <property type="match status" value="1"/>
</dbReference>
<dbReference type="GO" id="GO:0005634">
    <property type="term" value="C:nucleus"/>
    <property type="evidence" value="ECO:0007669"/>
    <property type="project" value="UniProtKB-SubCell"/>
</dbReference>
<dbReference type="AlphaFoldDB" id="A0ABD1ZQZ2"/>
<gene>
    <name evidence="8" type="ORF">R1flu_021986</name>
</gene>
<keyword evidence="5" id="KW-0227">DNA damage</keyword>
<dbReference type="InterPro" id="IPR011989">
    <property type="entry name" value="ARM-like"/>
</dbReference>
<feature type="domain" description="MMS19 N-terminal" evidence="7">
    <location>
        <begin position="50"/>
        <end position="313"/>
    </location>
</feature>
<dbReference type="PANTHER" id="PTHR12891">
    <property type="entry name" value="DNA REPAIR/TRANSCRIPTION PROTEIN MET18/MMS19"/>
    <property type="match status" value="1"/>
</dbReference>